<gene>
    <name evidence="4" type="ordered locus">Spiaf_2361</name>
</gene>
<dbReference type="eggNOG" id="COG2208">
    <property type="taxonomic scope" value="Bacteria"/>
</dbReference>
<dbReference type="eggNOG" id="COG1835">
    <property type="taxonomic scope" value="Bacteria"/>
</dbReference>
<dbReference type="PANTHER" id="PTHR43156">
    <property type="entry name" value="STAGE II SPORULATION PROTEIN E-RELATED"/>
    <property type="match status" value="1"/>
</dbReference>
<keyword evidence="2" id="KW-0472">Membrane</keyword>
<proteinExistence type="predicted"/>
<dbReference type="KEGG" id="sfc:Spiaf_2361"/>
<dbReference type="OrthoDB" id="9809348at2"/>
<accession>H9ULK0</accession>
<keyword evidence="5" id="KW-1185">Reference proteome</keyword>
<reference evidence="5" key="1">
    <citation type="journal article" date="2013" name="Stand. Genomic Sci.">
        <title>Complete genome sequence of the halophilic bacterium Spirochaeta africana type strain (Z-7692(T)) from the alkaline Lake Magadi in the East African Rift.</title>
        <authorList>
            <person name="Liolos K."/>
            <person name="Abt B."/>
            <person name="Scheuner C."/>
            <person name="Teshima H."/>
            <person name="Held B."/>
            <person name="Lapidus A."/>
            <person name="Nolan M."/>
            <person name="Lucas S."/>
            <person name="Deshpande S."/>
            <person name="Cheng J.F."/>
            <person name="Tapia R."/>
            <person name="Goodwin L.A."/>
            <person name="Pitluck S."/>
            <person name="Pagani I."/>
            <person name="Ivanova N."/>
            <person name="Mavromatis K."/>
            <person name="Mikhailova N."/>
            <person name="Huntemann M."/>
            <person name="Pati A."/>
            <person name="Chen A."/>
            <person name="Palaniappan K."/>
            <person name="Land M."/>
            <person name="Rohde M."/>
            <person name="Tindall B.J."/>
            <person name="Detter J.C."/>
            <person name="Goker M."/>
            <person name="Bristow J."/>
            <person name="Eisen J.A."/>
            <person name="Markowitz V."/>
            <person name="Hugenholtz P."/>
            <person name="Woyke T."/>
            <person name="Klenk H.P."/>
            <person name="Kyrpides N.C."/>
        </authorList>
    </citation>
    <scope>NUCLEOTIDE SEQUENCE</scope>
    <source>
        <strain evidence="5">ATCC 700263 / DSM 8902 / Z-7692</strain>
    </source>
</reference>
<dbReference type="Gene3D" id="3.60.40.10">
    <property type="entry name" value="PPM-type phosphatase domain"/>
    <property type="match status" value="1"/>
</dbReference>
<protein>
    <submittedName>
        <fullName evidence="4">Stage II sporulation protein E (SpoIIE)</fullName>
    </submittedName>
</protein>
<feature type="domain" description="PPM-type phosphatase" evidence="3">
    <location>
        <begin position="285"/>
        <end position="478"/>
    </location>
</feature>
<sequence length="482" mass="53354">MDWQRPGLRIVFISLLVLFAGVVAALVRSQWTEVHEDAPLGSGGILDARDWSPQHDGLLDLAGEWEFYWQEFVVPSHVPGRPGPDDPRPEAVIPQPGLWNHLDIPGSWYSPESYATLRLRLQIDDSWPETLGIYILEVSNSLRMFINGTLVAQAGEPGVTKAETLHKLRPRLGEYYRDGATELDIVLQIANYIDREGGRKRPLYVGTPEDVRGMQRSTIAYEGIIGGALLIIGLYNLVLFLVRREDRLPLAKLSAILPRHEVIFRPRDVVGGDFYWAAPGQNPGSGWIAVGDCTGHGVPGALMVMLSTSLLARCVQSVNDSPDPGRVLGELHRGVRAAMPRSKTHDGLDIGLLYYEPGTVRFAGAHLGLFVLRASGSLPVEYLPGSRKGAGYARTPIDYAFETARLQLQPDDCVYLTSDGLLDQNGGERGFPFGKRRFIRLLETLRGQPLPQQREQILGALDEYRGENPQRDDIVVLGFQSP</sequence>
<dbReference type="InterPro" id="IPR036457">
    <property type="entry name" value="PPM-type-like_dom_sf"/>
</dbReference>
<dbReference type="RefSeq" id="WP_014456375.1">
    <property type="nucleotide sequence ID" value="NC_017098.1"/>
</dbReference>
<evidence type="ECO:0000313" key="5">
    <source>
        <dbReference type="Proteomes" id="UP000007383"/>
    </source>
</evidence>
<dbReference type="GO" id="GO:0016791">
    <property type="term" value="F:phosphatase activity"/>
    <property type="evidence" value="ECO:0007669"/>
    <property type="project" value="TreeGrafter"/>
</dbReference>
<keyword evidence="1" id="KW-0378">Hydrolase</keyword>
<evidence type="ECO:0000256" key="2">
    <source>
        <dbReference type="SAM" id="Phobius"/>
    </source>
</evidence>
<keyword evidence="2" id="KW-0812">Transmembrane</keyword>
<dbReference type="InterPro" id="IPR001932">
    <property type="entry name" value="PPM-type_phosphatase-like_dom"/>
</dbReference>
<name>H9ULK0_SPIAZ</name>
<dbReference type="STRING" id="889378.Spiaf_2361"/>
<evidence type="ECO:0000259" key="3">
    <source>
        <dbReference type="Pfam" id="PF07228"/>
    </source>
</evidence>
<dbReference type="EMBL" id="CP003282">
    <property type="protein sequence ID" value="AFG38393.1"/>
    <property type="molecule type" value="Genomic_DNA"/>
</dbReference>
<dbReference type="PANTHER" id="PTHR43156:SF9">
    <property type="entry name" value="HAMP DOMAIN-CONTAINING PROTEIN"/>
    <property type="match status" value="1"/>
</dbReference>
<dbReference type="AlphaFoldDB" id="H9ULK0"/>
<keyword evidence="2" id="KW-1133">Transmembrane helix</keyword>
<dbReference type="InterPro" id="IPR052016">
    <property type="entry name" value="Bact_Sigma-Reg"/>
</dbReference>
<evidence type="ECO:0000256" key="1">
    <source>
        <dbReference type="ARBA" id="ARBA00022801"/>
    </source>
</evidence>
<dbReference type="HOGENOM" id="CLU_566080_0_0_12"/>
<dbReference type="PATRIC" id="fig|889378.3.peg.2335"/>
<dbReference type="Proteomes" id="UP000007383">
    <property type="component" value="Chromosome"/>
</dbReference>
<dbReference type="Pfam" id="PF07228">
    <property type="entry name" value="SpoIIE"/>
    <property type="match status" value="1"/>
</dbReference>
<feature type="transmembrane region" description="Helical" evidence="2">
    <location>
        <begin position="219"/>
        <end position="242"/>
    </location>
</feature>
<organism evidence="4 5">
    <name type="scientific">Spirochaeta africana (strain ATCC 700263 / DSM 8902 / Z-7692)</name>
    <dbReference type="NCBI Taxonomy" id="889378"/>
    <lineage>
        <taxon>Bacteria</taxon>
        <taxon>Pseudomonadati</taxon>
        <taxon>Spirochaetota</taxon>
        <taxon>Spirochaetia</taxon>
        <taxon>Spirochaetales</taxon>
        <taxon>Spirochaetaceae</taxon>
        <taxon>Spirochaeta</taxon>
    </lineage>
</organism>
<evidence type="ECO:0000313" key="4">
    <source>
        <dbReference type="EMBL" id="AFG38393.1"/>
    </source>
</evidence>